<evidence type="ECO:0000256" key="4">
    <source>
        <dbReference type="ARBA" id="ARBA00022679"/>
    </source>
</evidence>
<accession>A0ABW4UYR2</accession>
<dbReference type="Pfam" id="PF00534">
    <property type="entry name" value="Glycos_transf_1"/>
    <property type="match status" value="1"/>
</dbReference>
<evidence type="ECO:0000256" key="2">
    <source>
        <dbReference type="ARBA" id="ARBA00006739"/>
    </source>
</evidence>
<comment type="caution">
    <text evidence="8">The sequence shown here is derived from an EMBL/GenBank/DDBJ whole genome shotgun (WGS) entry which is preliminary data.</text>
</comment>
<dbReference type="InterPro" id="IPR028098">
    <property type="entry name" value="Glyco_trans_4-like_N"/>
</dbReference>
<evidence type="ECO:0000259" key="5">
    <source>
        <dbReference type="Pfam" id="PF00534"/>
    </source>
</evidence>
<dbReference type="RefSeq" id="WP_204827221.1">
    <property type="nucleotide sequence ID" value="NZ_JBHUGF010000011.1"/>
</dbReference>
<comment type="similarity">
    <text evidence="2">Belongs to the glycosyltransferase 2 family.</text>
</comment>
<evidence type="ECO:0000256" key="3">
    <source>
        <dbReference type="ARBA" id="ARBA00022676"/>
    </source>
</evidence>
<evidence type="ECO:0000313" key="9">
    <source>
        <dbReference type="Proteomes" id="UP001597403"/>
    </source>
</evidence>
<evidence type="ECO:0000313" key="8">
    <source>
        <dbReference type="EMBL" id="MFD1992693.1"/>
    </source>
</evidence>
<feature type="domain" description="Glycosyltransferase subfamily 4-like N-terminal" evidence="7">
    <location>
        <begin position="301"/>
        <end position="502"/>
    </location>
</feature>
<dbReference type="Pfam" id="PF00535">
    <property type="entry name" value="Glycos_transf_2"/>
    <property type="match status" value="1"/>
</dbReference>
<keyword evidence="9" id="KW-1185">Reference proteome</keyword>
<sequence length="786" mass="91217">MVQEKMCDIIIPVYNAPDELQDCVTSLLEYTNLEKNRIIIINDKSPDPKINEYLNTIKDNNIIILQNPENLGFVGTVNIGMKYSENDVVLLNSDTVVTERWLEKMMDVAYSDQSIATVTPLTNNGSICSVPNFLEDNSIPEGYTINSFANFIERISLKLYPEIPTAVGFCMYIKNFVIKEVGLFDQETFGKGYAEENDFCCRVVEHGYRNVLDDHTFIYHKGSMSFQGNKLALLNKNLKTLNERYPYYDKTIHDFIVANPLQPIHANVRLRMPHYTYDYKTKGNILYVLHNFFDENYNQPIGGTEYHVKDIITELKDYYAFVLVTNGYEIVVKQYLDGEFIAKYHFPFRDPISIQHFHHQEYSEIVEQIMSTFNITLVHIHHLIRHSFDIPHVAAKNNIPVIFTLHDYYLFTPGINLLDDNNEYLYKKGNTEEEANEKINASLRKKYGFHTSFIDKWHEKVNELIEKVDCFVTPCHFTKELFELHYPSLQGKVQAIPHGVTIKKNSRGSEIIDVKTKTNETKNLNIGFLGGLAPNKGSNLIYELITKYPKSNINWYLIGGLGDQNLSLLNNKNVFKHGEYKRDELSGILENANLDLVCLLSPWPETFSYTLSEAWLHDIPVLVTPMGALKERVLEVQGGWIADSAEIQDIISKLDEVIDMDKSKIQEVKNNIKNYKFRTKNEMIIDYIELYSKYALNLKLTAYTKKLEGKEVLKSLSYYMPMDTSISSEQYNNQIYTLQEELQAMRNSVGWKVLDRMRLQNSWILNIGKNTIYMLLKLKRKFRPRH</sequence>
<dbReference type="Gene3D" id="3.90.550.10">
    <property type="entry name" value="Spore Coat Polysaccharide Biosynthesis Protein SpsA, Chain A"/>
    <property type="match status" value="1"/>
</dbReference>
<feature type="domain" description="Glycosyl transferase family 1" evidence="5">
    <location>
        <begin position="516"/>
        <end position="669"/>
    </location>
</feature>
<gene>
    <name evidence="8" type="ORF">ACFSGI_22180</name>
</gene>
<dbReference type="InterPro" id="IPR001173">
    <property type="entry name" value="Glyco_trans_2-like"/>
</dbReference>
<dbReference type="InterPro" id="IPR029044">
    <property type="entry name" value="Nucleotide-diphossugar_trans"/>
</dbReference>
<dbReference type="PANTHER" id="PTHR43179:SF12">
    <property type="entry name" value="GALACTOFURANOSYLTRANSFERASE GLFT2"/>
    <property type="match status" value="1"/>
</dbReference>
<dbReference type="InterPro" id="IPR001296">
    <property type="entry name" value="Glyco_trans_1"/>
</dbReference>
<evidence type="ECO:0000259" key="7">
    <source>
        <dbReference type="Pfam" id="PF13439"/>
    </source>
</evidence>
<name>A0ABW4UYR2_9BACL</name>
<protein>
    <submittedName>
        <fullName evidence="8">Glycosyltransferase</fullName>
    </submittedName>
</protein>
<evidence type="ECO:0000256" key="1">
    <source>
        <dbReference type="ARBA" id="ARBA00004776"/>
    </source>
</evidence>
<dbReference type="Pfam" id="PF13439">
    <property type="entry name" value="Glyco_transf_4"/>
    <property type="match status" value="1"/>
</dbReference>
<dbReference type="PANTHER" id="PTHR43179">
    <property type="entry name" value="RHAMNOSYLTRANSFERASE WBBL"/>
    <property type="match status" value="1"/>
</dbReference>
<keyword evidence="4" id="KW-0808">Transferase</keyword>
<feature type="domain" description="Glycosyltransferase 2-like" evidence="6">
    <location>
        <begin position="9"/>
        <end position="181"/>
    </location>
</feature>
<comment type="pathway">
    <text evidence="1">Cell wall biogenesis; cell wall polysaccharide biosynthesis.</text>
</comment>
<dbReference type="Proteomes" id="UP001597403">
    <property type="component" value="Unassembled WGS sequence"/>
</dbReference>
<organism evidence="8 9">
    <name type="scientific">Paenibacillus nicotianae</name>
    <dbReference type="NCBI Taxonomy" id="1526551"/>
    <lineage>
        <taxon>Bacteria</taxon>
        <taxon>Bacillati</taxon>
        <taxon>Bacillota</taxon>
        <taxon>Bacilli</taxon>
        <taxon>Bacillales</taxon>
        <taxon>Paenibacillaceae</taxon>
        <taxon>Paenibacillus</taxon>
    </lineage>
</organism>
<dbReference type="EMBL" id="JBHUGF010000011">
    <property type="protein sequence ID" value="MFD1992693.1"/>
    <property type="molecule type" value="Genomic_DNA"/>
</dbReference>
<proteinExistence type="inferred from homology"/>
<dbReference type="SUPFAM" id="SSF53448">
    <property type="entry name" value="Nucleotide-diphospho-sugar transferases"/>
    <property type="match status" value="1"/>
</dbReference>
<keyword evidence="3" id="KW-0328">Glycosyltransferase</keyword>
<dbReference type="SUPFAM" id="SSF53756">
    <property type="entry name" value="UDP-Glycosyltransferase/glycogen phosphorylase"/>
    <property type="match status" value="1"/>
</dbReference>
<dbReference type="Gene3D" id="3.40.50.2000">
    <property type="entry name" value="Glycogen Phosphorylase B"/>
    <property type="match status" value="2"/>
</dbReference>
<evidence type="ECO:0000259" key="6">
    <source>
        <dbReference type="Pfam" id="PF00535"/>
    </source>
</evidence>
<reference evidence="9" key="1">
    <citation type="journal article" date="2019" name="Int. J. Syst. Evol. Microbiol.">
        <title>The Global Catalogue of Microorganisms (GCM) 10K type strain sequencing project: providing services to taxonomists for standard genome sequencing and annotation.</title>
        <authorList>
            <consortium name="The Broad Institute Genomics Platform"/>
            <consortium name="The Broad Institute Genome Sequencing Center for Infectious Disease"/>
            <person name="Wu L."/>
            <person name="Ma J."/>
        </authorList>
    </citation>
    <scope>NUCLEOTIDE SEQUENCE [LARGE SCALE GENOMIC DNA]</scope>
    <source>
        <strain evidence="9">CGMCC 1.15067</strain>
    </source>
</reference>